<accession>A0A1G8A1X0</accession>
<proteinExistence type="predicted"/>
<dbReference type="AlphaFoldDB" id="A0A1G8A1X0"/>
<organism evidence="1 2">
    <name type="scientific">Vibrio xiamenensis</name>
    <dbReference type="NCBI Taxonomy" id="861298"/>
    <lineage>
        <taxon>Bacteria</taxon>
        <taxon>Pseudomonadati</taxon>
        <taxon>Pseudomonadota</taxon>
        <taxon>Gammaproteobacteria</taxon>
        <taxon>Vibrionales</taxon>
        <taxon>Vibrionaceae</taxon>
        <taxon>Vibrio</taxon>
    </lineage>
</organism>
<reference evidence="1 2" key="1">
    <citation type="submission" date="2016-10" db="EMBL/GenBank/DDBJ databases">
        <authorList>
            <person name="de Groot N.N."/>
        </authorList>
    </citation>
    <scope>NUCLEOTIDE SEQUENCE [LARGE SCALE GENOMIC DNA]</scope>
    <source>
        <strain evidence="1 2">CGMCC 1.10228</strain>
    </source>
</reference>
<gene>
    <name evidence="1" type="ORF">SAMN04488136_10994</name>
</gene>
<evidence type="ECO:0000313" key="2">
    <source>
        <dbReference type="Proteomes" id="UP000198854"/>
    </source>
</evidence>
<sequence>MLKACSIELEIKFILILLSETTSLFAINPLSFTIITQCNLVLINDGRQF</sequence>
<name>A0A1G8A1X0_9VIBR</name>
<keyword evidence="2" id="KW-1185">Reference proteome</keyword>
<protein>
    <submittedName>
        <fullName evidence="1">Uncharacterized protein</fullName>
    </submittedName>
</protein>
<dbReference type="EMBL" id="FNDD01000009">
    <property type="protein sequence ID" value="SDH14886.1"/>
    <property type="molecule type" value="Genomic_DNA"/>
</dbReference>
<evidence type="ECO:0000313" key="1">
    <source>
        <dbReference type="EMBL" id="SDH14886.1"/>
    </source>
</evidence>
<dbReference type="Proteomes" id="UP000198854">
    <property type="component" value="Unassembled WGS sequence"/>
</dbReference>